<protein>
    <submittedName>
        <fullName evidence="1">Uncharacterized protein</fullName>
    </submittedName>
</protein>
<name>A0A195BDW0_9HYME</name>
<proteinExistence type="predicted"/>
<evidence type="ECO:0000313" key="2">
    <source>
        <dbReference type="Proteomes" id="UP000078540"/>
    </source>
</evidence>
<accession>A0A195BDW0</accession>
<gene>
    <name evidence="1" type="ORF">ALC53_07153</name>
</gene>
<reference evidence="1 2" key="1">
    <citation type="submission" date="2015-09" db="EMBL/GenBank/DDBJ databases">
        <title>Atta colombica WGS genome.</title>
        <authorList>
            <person name="Nygaard S."/>
            <person name="Hu H."/>
            <person name="Boomsma J."/>
            <person name="Zhang G."/>
        </authorList>
    </citation>
    <scope>NUCLEOTIDE SEQUENCE [LARGE SCALE GENOMIC DNA]</scope>
    <source>
        <strain evidence="1">Treedump-2</strain>
        <tissue evidence="1">Whole body</tissue>
    </source>
</reference>
<keyword evidence="2" id="KW-1185">Reference proteome</keyword>
<sequence length="66" mass="7352">MSSQRAFMGVGVTLARTLPARRNDEVGGSEKRMEKLSRILRETHQSSVAVNAAHAYTMREEEGMSE</sequence>
<dbReference type="Proteomes" id="UP000078540">
    <property type="component" value="Unassembled WGS sequence"/>
</dbReference>
<organism evidence="1 2">
    <name type="scientific">Atta colombica</name>
    <dbReference type="NCBI Taxonomy" id="520822"/>
    <lineage>
        <taxon>Eukaryota</taxon>
        <taxon>Metazoa</taxon>
        <taxon>Ecdysozoa</taxon>
        <taxon>Arthropoda</taxon>
        <taxon>Hexapoda</taxon>
        <taxon>Insecta</taxon>
        <taxon>Pterygota</taxon>
        <taxon>Neoptera</taxon>
        <taxon>Endopterygota</taxon>
        <taxon>Hymenoptera</taxon>
        <taxon>Apocrita</taxon>
        <taxon>Aculeata</taxon>
        <taxon>Formicoidea</taxon>
        <taxon>Formicidae</taxon>
        <taxon>Myrmicinae</taxon>
        <taxon>Atta</taxon>
    </lineage>
</organism>
<evidence type="ECO:0000313" key="1">
    <source>
        <dbReference type="EMBL" id="KYM82365.1"/>
    </source>
</evidence>
<dbReference type="EMBL" id="KQ976513">
    <property type="protein sequence ID" value="KYM82365.1"/>
    <property type="molecule type" value="Genomic_DNA"/>
</dbReference>
<dbReference type="AlphaFoldDB" id="A0A195BDW0"/>